<dbReference type="EMBL" id="GBRD01005349">
    <property type="protein sequence ID" value="JAG60472.1"/>
    <property type="molecule type" value="Transcribed_RNA"/>
</dbReference>
<evidence type="ECO:0000256" key="1">
    <source>
        <dbReference type="SAM" id="MobiDB-lite"/>
    </source>
</evidence>
<evidence type="ECO:0008006" key="4">
    <source>
        <dbReference type="Google" id="ProtNLM"/>
    </source>
</evidence>
<accession>A0A0K8T4L4</accession>
<dbReference type="AlphaFoldDB" id="A0A0K8T4L4"/>
<reference evidence="3" key="1">
    <citation type="submission" date="2014-09" db="EMBL/GenBank/DDBJ databases">
        <authorList>
            <person name="Magalhaes I.L.F."/>
            <person name="Oliveira U."/>
            <person name="Santos F.R."/>
            <person name="Vidigal T.H.D.A."/>
            <person name="Brescovit A.D."/>
            <person name="Santos A.J."/>
        </authorList>
    </citation>
    <scope>NUCLEOTIDE SEQUENCE</scope>
</reference>
<name>A0A0K8T4L4_LYGHE</name>
<feature type="region of interest" description="Disordered" evidence="1">
    <location>
        <begin position="123"/>
        <end position="142"/>
    </location>
</feature>
<feature type="chain" id="PRO_5005519804" description="Secreted protein" evidence="2">
    <location>
        <begin position="23"/>
        <end position="142"/>
    </location>
</feature>
<evidence type="ECO:0000256" key="2">
    <source>
        <dbReference type="SAM" id="SignalP"/>
    </source>
</evidence>
<feature type="compositionally biased region" description="Polar residues" evidence="1">
    <location>
        <begin position="96"/>
        <end position="118"/>
    </location>
</feature>
<keyword evidence="2" id="KW-0732">Signal</keyword>
<organism evidence="3">
    <name type="scientific">Lygus hesperus</name>
    <name type="common">Western plant bug</name>
    <dbReference type="NCBI Taxonomy" id="30085"/>
    <lineage>
        <taxon>Eukaryota</taxon>
        <taxon>Metazoa</taxon>
        <taxon>Ecdysozoa</taxon>
        <taxon>Arthropoda</taxon>
        <taxon>Hexapoda</taxon>
        <taxon>Insecta</taxon>
        <taxon>Pterygota</taxon>
        <taxon>Neoptera</taxon>
        <taxon>Paraneoptera</taxon>
        <taxon>Hemiptera</taxon>
        <taxon>Heteroptera</taxon>
        <taxon>Panheteroptera</taxon>
        <taxon>Cimicomorpha</taxon>
        <taxon>Miridae</taxon>
        <taxon>Mirini</taxon>
        <taxon>Lygus</taxon>
    </lineage>
</organism>
<evidence type="ECO:0000313" key="3">
    <source>
        <dbReference type="EMBL" id="JAG60472.1"/>
    </source>
</evidence>
<sequence length="142" mass="15645">MLFDPLLLIACSLIAVIRTTQGYVSDVNPHLTTAGPPKKVHEVTVTRSGKRQQVRAMDNDRIIFPSSWSQSDLGQTQDQMSRASQGGHPDSALAGDSNTRGSFTNSHPSIHSVQLKSSFSKYQAPVHPFERDDEDDGPIWQD</sequence>
<feature type="region of interest" description="Disordered" evidence="1">
    <location>
        <begin position="57"/>
        <end position="118"/>
    </location>
</feature>
<feature type="signal peptide" evidence="2">
    <location>
        <begin position="1"/>
        <end position="22"/>
    </location>
</feature>
<protein>
    <recommendedName>
        <fullName evidence="4">Secreted protein</fullName>
    </recommendedName>
</protein>
<feature type="compositionally biased region" description="Polar residues" evidence="1">
    <location>
        <begin position="66"/>
        <end position="84"/>
    </location>
</feature>
<proteinExistence type="predicted"/>
<feature type="compositionally biased region" description="Acidic residues" evidence="1">
    <location>
        <begin position="131"/>
        <end position="142"/>
    </location>
</feature>